<evidence type="ECO:0000313" key="3">
    <source>
        <dbReference type="EMBL" id="MCP2353319.1"/>
    </source>
</evidence>
<sequence>MTEHLPTQAAGRRTALIVGAGIAGLATALFLHRIGWHSIILERAPARRSGGYLVAFFGIGYDAAERLGILAELRQRNLDPFQLRYVKADGTHHFSVPSSAIRDLIGPRQLTLLRGDLEEVLHHAVRDHADIRHGTTVESVTQTEDTVAAHLSDGTVVEADLLVGADGLHSQVRRLVFGPEEEFRVDLNHIVTAFTLDRHPAQIPPQTSTTLTTIGHTVTVTSLGPHRTAAFLVHRTTTPAADLAKGPAVAVDDAFADLAWILPDLRAHLRQAGSAYFDSVSQIVLDRWSIGRVVLVGDAAWCVTLFGGYGASLAVGGADLLASALDHPATDISTALRAWESRLRPTVLRRQQIGRRNTAAHAPANRLRLATRNLVMRLAALPPTRHLLRRHLDLHPDD</sequence>
<dbReference type="Gene3D" id="3.50.50.60">
    <property type="entry name" value="FAD/NAD(P)-binding domain"/>
    <property type="match status" value="1"/>
</dbReference>
<dbReference type="SUPFAM" id="SSF51905">
    <property type="entry name" value="FAD/NAD(P)-binding domain"/>
    <property type="match status" value="1"/>
</dbReference>
<keyword evidence="4" id="KW-1185">Reference proteome</keyword>
<feature type="domain" description="FAD-binding" evidence="2">
    <location>
        <begin position="14"/>
        <end position="327"/>
    </location>
</feature>
<organism evidence="3 4">
    <name type="scientific">Nonomuraea thailandensis</name>
    <dbReference type="NCBI Taxonomy" id="1188745"/>
    <lineage>
        <taxon>Bacteria</taxon>
        <taxon>Bacillati</taxon>
        <taxon>Actinomycetota</taxon>
        <taxon>Actinomycetes</taxon>
        <taxon>Streptosporangiales</taxon>
        <taxon>Streptosporangiaceae</taxon>
        <taxon>Nonomuraea</taxon>
    </lineage>
</organism>
<keyword evidence="1" id="KW-0812">Transmembrane</keyword>
<accession>A0A9X2JYN7</accession>
<feature type="transmembrane region" description="Helical" evidence="1">
    <location>
        <begin position="15"/>
        <end position="34"/>
    </location>
</feature>
<dbReference type="PANTHER" id="PTHR46865:SF8">
    <property type="entry name" value="POSSIBLE OXIDOREDUCTASE"/>
    <property type="match status" value="1"/>
</dbReference>
<keyword evidence="1" id="KW-1133">Transmembrane helix</keyword>
<dbReference type="RefSeq" id="WP_253739797.1">
    <property type="nucleotide sequence ID" value="NZ_BAABKA010000046.1"/>
</dbReference>
<dbReference type="AlphaFoldDB" id="A0A9X2JYN7"/>
<dbReference type="Proteomes" id="UP001139648">
    <property type="component" value="Unassembled WGS sequence"/>
</dbReference>
<evidence type="ECO:0000256" key="1">
    <source>
        <dbReference type="SAM" id="Phobius"/>
    </source>
</evidence>
<comment type="caution">
    <text evidence="3">The sequence shown here is derived from an EMBL/GenBank/DDBJ whole genome shotgun (WGS) entry which is preliminary data.</text>
</comment>
<name>A0A9X2JYN7_9ACTN</name>
<dbReference type="GO" id="GO:0071949">
    <property type="term" value="F:FAD binding"/>
    <property type="evidence" value="ECO:0007669"/>
    <property type="project" value="InterPro"/>
</dbReference>
<gene>
    <name evidence="3" type="ORF">HD597_000339</name>
</gene>
<protein>
    <submittedName>
        <fullName evidence="3">2-polyprenyl-6-methoxyphenol hydroxylase-like FAD-dependent oxidoreductase</fullName>
    </submittedName>
</protein>
<dbReference type="Gene3D" id="3.30.9.10">
    <property type="entry name" value="D-Amino Acid Oxidase, subunit A, domain 2"/>
    <property type="match status" value="1"/>
</dbReference>
<dbReference type="PANTHER" id="PTHR46865">
    <property type="entry name" value="OXIDOREDUCTASE-RELATED"/>
    <property type="match status" value="1"/>
</dbReference>
<evidence type="ECO:0000313" key="4">
    <source>
        <dbReference type="Proteomes" id="UP001139648"/>
    </source>
</evidence>
<dbReference type="EMBL" id="JAMZEB010000001">
    <property type="protein sequence ID" value="MCP2353319.1"/>
    <property type="molecule type" value="Genomic_DNA"/>
</dbReference>
<evidence type="ECO:0000259" key="2">
    <source>
        <dbReference type="Pfam" id="PF01494"/>
    </source>
</evidence>
<dbReference type="PRINTS" id="PR00420">
    <property type="entry name" value="RNGMNOXGNASE"/>
</dbReference>
<dbReference type="InterPro" id="IPR051704">
    <property type="entry name" value="FAD_aromatic-hydroxylase"/>
</dbReference>
<proteinExistence type="predicted"/>
<keyword evidence="1" id="KW-0472">Membrane</keyword>
<reference evidence="3" key="1">
    <citation type="submission" date="2022-06" db="EMBL/GenBank/DDBJ databases">
        <title>Sequencing the genomes of 1000 actinobacteria strains.</title>
        <authorList>
            <person name="Klenk H.-P."/>
        </authorList>
    </citation>
    <scope>NUCLEOTIDE SEQUENCE</scope>
    <source>
        <strain evidence="3">DSM 46694</strain>
    </source>
</reference>
<dbReference type="InterPro" id="IPR036188">
    <property type="entry name" value="FAD/NAD-bd_sf"/>
</dbReference>
<dbReference type="Pfam" id="PF01494">
    <property type="entry name" value="FAD_binding_3"/>
    <property type="match status" value="1"/>
</dbReference>
<dbReference type="InterPro" id="IPR002938">
    <property type="entry name" value="FAD-bd"/>
</dbReference>